<feature type="non-terminal residue" evidence="2">
    <location>
        <position position="1"/>
    </location>
</feature>
<dbReference type="EMBL" id="CAKXAJ010022349">
    <property type="protein sequence ID" value="CAH2227066.1"/>
    <property type="molecule type" value="Genomic_DNA"/>
</dbReference>
<dbReference type="OrthoDB" id="10262646at2759"/>
<comment type="caution">
    <text evidence="2">The sequence shown here is derived from an EMBL/GenBank/DDBJ whole genome shotgun (WGS) entry which is preliminary data.</text>
</comment>
<accession>A0A8S4QXZ2</accession>
<keyword evidence="3" id="KW-1185">Reference proteome</keyword>
<evidence type="ECO:0000313" key="2">
    <source>
        <dbReference type="EMBL" id="CAH2227066.1"/>
    </source>
</evidence>
<proteinExistence type="predicted"/>
<feature type="compositionally biased region" description="Polar residues" evidence="1">
    <location>
        <begin position="82"/>
        <end position="100"/>
    </location>
</feature>
<protein>
    <submittedName>
        <fullName evidence="2">Jg23500 protein</fullName>
    </submittedName>
</protein>
<reference evidence="2" key="1">
    <citation type="submission" date="2022-03" db="EMBL/GenBank/DDBJ databases">
        <authorList>
            <person name="Lindestad O."/>
        </authorList>
    </citation>
    <scope>NUCLEOTIDE SEQUENCE</scope>
</reference>
<gene>
    <name evidence="2" type="primary">jg23500</name>
    <name evidence="2" type="ORF">PAEG_LOCUS7601</name>
</gene>
<organism evidence="2 3">
    <name type="scientific">Pararge aegeria aegeria</name>
    <dbReference type="NCBI Taxonomy" id="348720"/>
    <lineage>
        <taxon>Eukaryota</taxon>
        <taxon>Metazoa</taxon>
        <taxon>Ecdysozoa</taxon>
        <taxon>Arthropoda</taxon>
        <taxon>Hexapoda</taxon>
        <taxon>Insecta</taxon>
        <taxon>Pterygota</taxon>
        <taxon>Neoptera</taxon>
        <taxon>Endopterygota</taxon>
        <taxon>Lepidoptera</taxon>
        <taxon>Glossata</taxon>
        <taxon>Ditrysia</taxon>
        <taxon>Papilionoidea</taxon>
        <taxon>Nymphalidae</taxon>
        <taxon>Satyrinae</taxon>
        <taxon>Satyrini</taxon>
        <taxon>Parargina</taxon>
        <taxon>Pararge</taxon>
    </lineage>
</organism>
<evidence type="ECO:0000256" key="1">
    <source>
        <dbReference type="SAM" id="MobiDB-lite"/>
    </source>
</evidence>
<sequence>ASEQGYFKSPYRWLILDVDIGAYKFNLFNKLDMPLNSNVVFAKRIGPDHFHFIEAYKIAEGSEVIYSTRGAWRAANVETKKLSNSNGTLGERNANNNPSGTEDGENRRVKVNSRVQ</sequence>
<dbReference type="Proteomes" id="UP000838756">
    <property type="component" value="Unassembled WGS sequence"/>
</dbReference>
<evidence type="ECO:0000313" key="3">
    <source>
        <dbReference type="Proteomes" id="UP000838756"/>
    </source>
</evidence>
<dbReference type="AlphaFoldDB" id="A0A8S4QXZ2"/>
<feature type="region of interest" description="Disordered" evidence="1">
    <location>
        <begin position="82"/>
        <end position="116"/>
    </location>
</feature>
<name>A0A8S4QXZ2_9NEOP</name>